<evidence type="ECO:0000256" key="1">
    <source>
        <dbReference type="SAM" id="MobiDB-lite"/>
    </source>
</evidence>
<evidence type="ECO:0000313" key="2">
    <source>
        <dbReference type="EMBL" id="KKK93873.1"/>
    </source>
</evidence>
<reference evidence="2" key="1">
    <citation type="journal article" date="2015" name="Nature">
        <title>Complex archaea that bridge the gap between prokaryotes and eukaryotes.</title>
        <authorList>
            <person name="Spang A."/>
            <person name="Saw J.H."/>
            <person name="Jorgensen S.L."/>
            <person name="Zaremba-Niedzwiedzka K."/>
            <person name="Martijn J."/>
            <person name="Lind A.E."/>
            <person name="van Eijk R."/>
            <person name="Schleper C."/>
            <person name="Guy L."/>
            <person name="Ettema T.J."/>
        </authorList>
    </citation>
    <scope>NUCLEOTIDE SEQUENCE</scope>
</reference>
<organism evidence="2">
    <name type="scientific">marine sediment metagenome</name>
    <dbReference type="NCBI Taxonomy" id="412755"/>
    <lineage>
        <taxon>unclassified sequences</taxon>
        <taxon>metagenomes</taxon>
        <taxon>ecological metagenomes</taxon>
    </lineage>
</organism>
<gene>
    <name evidence="2" type="ORF">LCGC14_2688520</name>
</gene>
<comment type="caution">
    <text evidence="2">The sequence shown here is derived from an EMBL/GenBank/DDBJ whole genome shotgun (WGS) entry which is preliminary data.</text>
</comment>
<accession>A0A0F8ZJ97</accession>
<protein>
    <submittedName>
        <fullName evidence="2">Uncharacterized protein</fullName>
    </submittedName>
</protein>
<dbReference type="EMBL" id="LAZR01047587">
    <property type="protein sequence ID" value="KKK93873.1"/>
    <property type="molecule type" value="Genomic_DNA"/>
</dbReference>
<proteinExistence type="predicted"/>
<feature type="region of interest" description="Disordered" evidence="1">
    <location>
        <begin position="126"/>
        <end position="154"/>
    </location>
</feature>
<sequence>MKIQRSKISIIIVIFKIMEKYKRSYCYPTRKTIQKFLSKYHDIKISLSAIDKHLKSLNDLHYIQSFRRYGQREDGTFFNKPSNRQLTKKGLAFLLSLGVHVSNWLRNFLFPKDKKGFRFSRKKLFSSSAPDEEKGRPRLSDFSSIGDILRSHPV</sequence>
<dbReference type="AlphaFoldDB" id="A0A0F8ZJ97"/>
<name>A0A0F8ZJ97_9ZZZZ</name>